<dbReference type="Proteomes" id="UP000799437">
    <property type="component" value="Unassembled WGS sequence"/>
</dbReference>
<organism evidence="11 12">
    <name type="scientific">Pseudovirgaria hyperparasitica</name>
    <dbReference type="NCBI Taxonomy" id="470096"/>
    <lineage>
        <taxon>Eukaryota</taxon>
        <taxon>Fungi</taxon>
        <taxon>Dikarya</taxon>
        <taxon>Ascomycota</taxon>
        <taxon>Pezizomycotina</taxon>
        <taxon>Dothideomycetes</taxon>
        <taxon>Dothideomycetes incertae sedis</taxon>
        <taxon>Acrospermales</taxon>
        <taxon>Acrospermaceae</taxon>
        <taxon>Pseudovirgaria</taxon>
    </lineage>
</organism>
<feature type="transmembrane region" description="Helical" evidence="9">
    <location>
        <begin position="322"/>
        <end position="340"/>
    </location>
</feature>
<dbReference type="InterPro" id="IPR020846">
    <property type="entry name" value="MFS_dom"/>
</dbReference>
<evidence type="ECO:0000259" key="10">
    <source>
        <dbReference type="PROSITE" id="PS50850"/>
    </source>
</evidence>
<evidence type="ECO:0000313" key="11">
    <source>
        <dbReference type="EMBL" id="KAF2752733.1"/>
    </source>
</evidence>
<feature type="region of interest" description="Disordered" evidence="8">
    <location>
        <begin position="479"/>
        <end position="510"/>
    </location>
</feature>
<evidence type="ECO:0000256" key="9">
    <source>
        <dbReference type="SAM" id="Phobius"/>
    </source>
</evidence>
<keyword evidence="12" id="KW-1185">Reference proteome</keyword>
<keyword evidence="4 9" id="KW-0812">Transmembrane</keyword>
<evidence type="ECO:0000256" key="4">
    <source>
        <dbReference type="ARBA" id="ARBA00022692"/>
    </source>
</evidence>
<dbReference type="Pfam" id="PF00083">
    <property type="entry name" value="Sugar_tr"/>
    <property type="match status" value="1"/>
</dbReference>
<dbReference type="PRINTS" id="PR00171">
    <property type="entry name" value="SUGRTRNSPORT"/>
</dbReference>
<feature type="transmembrane region" description="Helical" evidence="9">
    <location>
        <begin position="360"/>
        <end position="381"/>
    </location>
</feature>
<protein>
    <submittedName>
        <fullName evidence="11">Sugar transporter</fullName>
    </submittedName>
</protein>
<evidence type="ECO:0000256" key="3">
    <source>
        <dbReference type="ARBA" id="ARBA00022448"/>
    </source>
</evidence>
<dbReference type="GeneID" id="54487291"/>
<dbReference type="GO" id="GO:0016020">
    <property type="term" value="C:membrane"/>
    <property type="evidence" value="ECO:0007669"/>
    <property type="project" value="UniProtKB-SubCell"/>
</dbReference>
<dbReference type="GO" id="GO:0005351">
    <property type="term" value="F:carbohydrate:proton symporter activity"/>
    <property type="evidence" value="ECO:0007669"/>
    <property type="project" value="TreeGrafter"/>
</dbReference>
<dbReference type="PROSITE" id="PS00217">
    <property type="entry name" value="SUGAR_TRANSPORT_2"/>
    <property type="match status" value="1"/>
</dbReference>
<feature type="transmembrane region" description="Helical" evidence="9">
    <location>
        <begin position="140"/>
        <end position="162"/>
    </location>
</feature>
<accession>A0A6A6VRA6</accession>
<dbReference type="PANTHER" id="PTHR48022">
    <property type="entry name" value="PLASTIDIC GLUCOSE TRANSPORTER 4"/>
    <property type="match status" value="1"/>
</dbReference>
<feature type="transmembrane region" description="Helical" evidence="9">
    <location>
        <begin position="174"/>
        <end position="193"/>
    </location>
</feature>
<feature type="transmembrane region" description="Helical" evidence="9">
    <location>
        <begin position="402"/>
        <end position="420"/>
    </location>
</feature>
<dbReference type="RefSeq" id="XP_033595184.1">
    <property type="nucleotide sequence ID" value="XM_033746237.1"/>
</dbReference>
<name>A0A6A6VRA6_9PEZI</name>
<feature type="compositionally biased region" description="Polar residues" evidence="8">
    <location>
        <begin position="482"/>
        <end position="510"/>
    </location>
</feature>
<dbReference type="InterPro" id="IPR050360">
    <property type="entry name" value="MFS_Sugar_Transporters"/>
</dbReference>
<keyword evidence="6 9" id="KW-0472">Membrane</keyword>
<dbReference type="EMBL" id="ML996597">
    <property type="protein sequence ID" value="KAF2752733.1"/>
    <property type="molecule type" value="Genomic_DNA"/>
</dbReference>
<keyword evidence="3 7" id="KW-0813">Transport</keyword>
<feature type="transmembrane region" description="Helical" evidence="9">
    <location>
        <begin position="106"/>
        <end position="128"/>
    </location>
</feature>
<comment type="similarity">
    <text evidence="2 7">Belongs to the major facilitator superfamily. Sugar transporter (TC 2.A.1.1) family.</text>
</comment>
<evidence type="ECO:0000256" key="2">
    <source>
        <dbReference type="ARBA" id="ARBA00010992"/>
    </source>
</evidence>
<feature type="transmembrane region" description="Helical" evidence="9">
    <location>
        <begin position="255"/>
        <end position="280"/>
    </location>
</feature>
<reference evidence="11" key="1">
    <citation type="journal article" date="2020" name="Stud. Mycol.">
        <title>101 Dothideomycetes genomes: a test case for predicting lifestyles and emergence of pathogens.</title>
        <authorList>
            <person name="Haridas S."/>
            <person name="Albert R."/>
            <person name="Binder M."/>
            <person name="Bloem J."/>
            <person name="Labutti K."/>
            <person name="Salamov A."/>
            <person name="Andreopoulos B."/>
            <person name="Baker S."/>
            <person name="Barry K."/>
            <person name="Bills G."/>
            <person name="Bluhm B."/>
            <person name="Cannon C."/>
            <person name="Castanera R."/>
            <person name="Culley D."/>
            <person name="Daum C."/>
            <person name="Ezra D."/>
            <person name="Gonzalez J."/>
            <person name="Henrissat B."/>
            <person name="Kuo A."/>
            <person name="Liang C."/>
            <person name="Lipzen A."/>
            <person name="Lutzoni F."/>
            <person name="Magnuson J."/>
            <person name="Mondo S."/>
            <person name="Nolan M."/>
            <person name="Ohm R."/>
            <person name="Pangilinan J."/>
            <person name="Park H.-J."/>
            <person name="Ramirez L."/>
            <person name="Alfaro M."/>
            <person name="Sun H."/>
            <person name="Tritt A."/>
            <person name="Yoshinaga Y."/>
            <person name="Zwiers L.-H."/>
            <person name="Turgeon B."/>
            <person name="Goodwin S."/>
            <person name="Spatafora J."/>
            <person name="Crous P."/>
            <person name="Grigoriev I."/>
        </authorList>
    </citation>
    <scope>NUCLEOTIDE SEQUENCE</scope>
    <source>
        <strain evidence="11">CBS 121739</strain>
    </source>
</reference>
<dbReference type="OrthoDB" id="5399138at2759"/>
<dbReference type="SUPFAM" id="SSF103473">
    <property type="entry name" value="MFS general substrate transporter"/>
    <property type="match status" value="1"/>
</dbReference>
<dbReference type="NCBIfam" id="TIGR00879">
    <property type="entry name" value="SP"/>
    <property type="match status" value="1"/>
</dbReference>
<evidence type="ECO:0000256" key="1">
    <source>
        <dbReference type="ARBA" id="ARBA00004141"/>
    </source>
</evidence>
<dbReference type="PROSITE" id="PS50850">
    <property type="entry name" value="MFS"/>
    <property type="match status" value="1"/>
</dbReference>
<feature type="domain" description="Major facilitator superfamily (MFS) profile" evidence="10">
    <location>
        <begin position="12"/>
        <end position="450"/>
    </location>
</feature>
<feature type="transmembrane region" description="Helical" evidence="9">
    <location>
        <begin position="292"/>
        <end position="313"/>
    </location>
</feature>
<feature type="transmembrane region" description="Helical" evidence="9">
    <location>
        <begin position="48"/>
        <end position="68"/>
    </location>
</feature>
<comment type="subcellular location">
    <subcellularLocation>
        <location evidence="1">Membrane</location>
        <topology evidence="1">Multi-pass membrane protein</topology>
    </subcellularLocation>
</comment>
<dbReference type="PANTHER" id="PTHR48022:SF20">
    <property type="entry name" value="MAJOR FACILITATOR SUPERFAMILY (MFS) PROFILE DOMAIN-CONTAINING PROTEIN-RELATED"/>
    <property type="match status" value="1"/>
</dbReference>
<proteinExistence type="inferred from homology"/>
<dbReference type="InterPro" id="IPR005829">
    <property type="entry name" value="Sugar_transporter_CS"/>
</dbReference>
<dbReference type="FunFam" id="1.20.1250.20:FF:000134">
    <property type="entry name" value="MFS sugar transporter protein"/>
    <property type="match status" value="1"/>
</dbReference>
<gene>
    <name evidence="11" type="ORF">EJ05DRAFT_495211</name>
</gene>
<evidence type="ECO:0000313" key="12">
    <source>
        <dbReference type="Proteomes" id="UP000799437"/>
    </source>
</evidence>
<dbReference type="InterPro" id="IPR036259">
    <property type="entry name" value="MFS_trans_sf"/>
</dbReference>
<evidence type="ECO:0000256" key="6">
    <source>
        <dbReference type="ARBA" id="ARBA00023136"/>
    </source>
</evidence>
<keyword evidence="5 9" id="KW-1133">Transmembrane helix</keyword>
<feature type="transmembrane region" description="Helical" evidence="9">
    <location>
        <begin position="426"/>
        <end position="445"/>
    </location>
</feature>
<keyword evidence="11" id="KW-0762">Sugar transport</keyword>
<dbReference type="InterPro" id="IPR005828">
    <property type="entry name" value="MFS_sugar_transport-like"/>
</dbReference>
<dbReference type="AlphaFoldDB" id="A0A6A6VRA6"/>
<evidence type="ECO:0000256" key="8">
    <source>
        <dbReference type="SAM" id="MobiDB-lite"/>
    </source>
</evidence>
<feature type="transmembrane region" description="Helical" evidence="9">
    <location>
        <begin position="80"/>
        <end position="100"/>
    </location>
</feature>
<dbReference type="Gene3D" id="1.20.1250.20">
    <property type="entry name" value="MFS general substrate transporter like domains"/>
    <property type="match status" value="1"/>
</dbReference>
<evidence type="ECO:0000256" key="5">
    <source>
        <dbReference type="ARBA" id="ARBA00022989"/>
    </source>
</evidence>
<dbReference type="InterPro" id="IPR003663">
    <property type="entry name" value="Sugar/inositol_transpt"/>
</dbReference>
<sequence>MANNANFRTLAVGAHVSLAGFLYGLDTGSIGPITEMDQFRNSIANLSSGQQGIFVASILLASSVSSLLSGHVADIVSRRYGILIGGLLSLTGTLLSSVSQNFASLIVARLITGFGLGQAIAVTTVYLIEIAPKSIRGVTACMLQTNVVVGITVGYFVSFGSQELQSTLAWRTPFILQACFALVLTIGMFFLPYSPRWLVQKGRIEEARVVLARYRSHEVVEAELEEVQAGLSSHSLEKTAGWLEMFEKRYRGRTMLGIFLMGCQQLTGIDVVLYYAPILFQQAGFDSERASFLASGVSGIVMLVATVPAQIWIDRWGRRKPLIIGGSLMAACFIVIGVIYARYGTRVEKGVRLESRVGQWVVTVLTYVFVANFSWSWAVVGKIYACEIIPTRLRAKVSAVELLTNWLVNFAVALTAPLFLRSSPSGPYFLYGGATLVAAAVCIGMPETKGRSLEEIEFERLDSLEKELKHMRNELRLKHATPTGSSPSIPPNASTEFSTAPQPAQLDVSSTTIKHSSQIVSETIDEVELPSNVILKLIHE</sequence>
<evidence type="ECO:0000256" key="7">
    <source>
        <dbReference type="RuleBase" id="RU003346"/>
    </source>
</evidence>